<name>A0A820XVP8_9BILA</name>
<feature type="transmembrane region" description="Helical" evidence="1">
    <location>
        <begin position="142"/>
        <end position="158"/>
    </location>
</feature>
<keyword evidence="1" id="KW-0812">Transmembrane</keyword>
<accession>A0A820XVP8</accession>
<organism evidence="2 3">
    <name type="scientific">Rotaria socialis</name>
    <dbReference type="NCBI Taxonomy" id="392032"/>
    <lineage>
        <taxon>Eukaryota</taxon>
        <taxon>Metazoa</taxon>
        <taxon>Spiralia</taxon>
        <taxon>Gnathifera</taxon>
        <taxon>Rotifera</taxon>
        <taxon>Eurotatoria</taxon>
        <taxon>Bdelloidea</taxon>
        <taxon>Philodinida</taxon>
        <taxon>Philodinidae</taxon>
        <taxon>Rotaria</taxon>
    </lineage>
</organism>
<evidence type="ECO:0000256" key="1">
    <source>
        <dbReference type="SAM" id="Phobius"/>
    </source>
</evidence>
<dbReference type="AlphaFoldDB" id="A0A820XVP8"/>
<evidence type="ECO:0000313" key="2">
    <source>
        <dbReference type="EMBL" id="CAF4537244.1"/>
    </source>
</evidence>
<reference evidence="2" key="1">
    <citation type="submission" date="2021-02" db="EMBL/GenBank/DDBJ databases">
        <authorList>
            <person name="Nowell W R."/>
        </authorList>
    </citation>
    <scope>NUCLEOTIDE SEQUENCE</scope>
</reference>
<sequence length="262" mass="31182">MASCRRIILQNRQRSSSTKNVIGVSSEPYLNLISNPFNKRQWNYLSLDHLLDYLIIRVMDKGNNFYIDSVGEFEQKTGKFFSDTNAFIELSYSPFNEILNKVIQLLNTLRGKDLIRKWQYEQMMPDRTKCELAHLYFNPKTHIAYFSSFYSFLYYIFLRQINILRMVSSLTLLAHIDNDEVADETKQPNESATKLDTKFANYEEKLFLRYTHEKRFKVFKRDMHCVYEHIFKSTPAMYTKLIVGNHNRRQATNELIRKSTTQ</sequence>
<keyword evidence="1" id="KW-0472">Membrane</keyword>
<comment type="caution">
    <text evidence="2">The sequence shown here is derived from an EMBL/GenBank/DDBJ whole genome shotgun (WGS) entry which is preliminary data.</text>
</comment>
<proteinExistence type="predicted"/>
<dbReference type="EMBL" id="CAJOBO010005117">
    <property type="protein sequence ID" value="CAF4537244.1"/>
    <property type="molecule type" value="Genomic_DNA"/>
</dbReference>
<evidence type="ECO:0000313" key="3">
    <source>
        <dbReference type="Proteomes" id="UP000663851"/>
    </source>
</evidence>
<protein>
    <submittedName>
        <fullName evidence="2">Uncharacterized protein</fullName>
    </submittedName>
</protein>
<keyword evidence="1" id="KW-1133">Transmembrane helix</keyword>
<dbReference type="Proteomes" id="UP000663851">
    <property type="component" value="Unassembled WGS sequence"/>
</dbReference>
<gene>
    <name evidence="2" type="ORF">HFQ381_LOCUS30107</name>
</gene>